<evidence type="ECO:0008006" key="7">
    <source>
        <dbReference type="Google" id="ProtNLM"/>
    </source>
</evidence>
<proteinExistence type="inferred from homology"/>
<dbReference type="PANTHER" id="PTHR10353:SF36">
    <property type="entry name" value="LP05116P"/>
    <property type="match status" value="1"/>
</dbReference>
<keyword evidence="3" id="KW-0326">Glycosidase</keyword>
<dbReference type="Gene3D" id="3.20.20.80">
    <property type="entry name" value="Glycosidases"/>
    <property type="match status" value="1"/>
</dbReference>
<keyword evidence="2" id="KW-0378">Hydrolase</keyword>
<dbReference type="GO" id="GO:0004553">
    <property type="term" value="F:hydrolase activity, hydrolyzing O-glycosyl compounds"/>
    <property type="evidence" value="ECO:0007669"/>
    <property type="project" value="InterPro"/>
</dbReference>
<evidence type="ECO:0000256" key="4">
    <source>
        <dbReference type="RuleBase" id="RU003690"/>
    </source>
</evidence>
<name>A0A671PTK1_9TELE</name>
<evidence type="ECO:0000313" key="6">
    <source>
        <dbReference type="Proteomes" id="UP000472260"/>
    </source>
</evidence>
<organism evidence="5 6">
    <name type="scientific">Sinocyclocheilus anshuiensis</name>
    <dbReference type="NCBI Taxonomy" id="1608454"/>
    <lineage>
        <taxon>Eukaryota</taxon>
        <taxon>Metazoa</taxon>
        <taxon>Chordata</taxon>
        <taxon>Craniata</taxon>
        <taxon>Vertebrata</taxon>
        <taxon>Euteleostomi</taxon>
        <taxon>Actinopterygii</taxon>
        <taxon>Neopterygii</taxon>
        <taxon>Teleostei</taxon>
        <taxon>Ostariophysi</taxon>
        <taxon>Cypriniformes</taxon>
        <taxon>Cyprinidae</taxon>
        <taxon>Cyprininae</taxon>
        <taxon>Sinocyclocheilus</taxon>
    </lineage>
</organism>
<keyword evidence="6" id="KW-1185">Reference proteome</keyword>
<dbReference type="InterPro" id="IPR001360">
    <property type="entry name" value="Glyco_hydro_1"/>
</dbReference>
<dbReference type="Ensembl" id="ENSSANT00000066426.1">
    <property type="protein sequence ID" value="ENSSANP00000062478.1"/>
    <property type="gene ID" value="ENSSANG00000031167.1"/>
</dbReference>
<protein>
    <recommendedName>
        <fullName evidence="7">Lactase</fullName>
    </recommendedName>
</protein>
<dbReference type="Pfam" id="PF00232">
    <property type="entry name" value="Glyco_hydro_1"/>
    <property type="match status" value="1"/>
</dbReference>
<evidence type="ECO:0000256" key="3">
    <source>
        <dbReference type="ARBA" id="ARBA00023295"/>
    </source>
</evidence>
<sequence>YDEIMISVEPNNVWIFLHDTFYISFINNMLNFSHQKSASAFSYQKVWEKFRSQTEAERDQFLSGSFPVHFDWSISSESFKVEGGWTEHGKGETIWDRFSHEGHVFENQTTDLACDSYHKVDYDVYLLRGMMAPNYQFSISWARIFSTGRKESLLEKGVAYYDKMIDTLLQSGIEPTVTLHHWDLPQALQDSGGWENYYVVETFKEFSDFCFSHYGDRVKTWITFGSPWVVSNLGYGTGEHPPRVKDPIIAFYKVTHNIIKSHAEAWHIYNDNYRKLQGGKVGIALNSDWSEPRNPSIRTILCSLLRSVLVAELNQTIFEVQRTDSMIAEYNCFSSSCGRWNFLSWRRKYSLCWAFLTIGSI</sequence>
<dbReference type="InterPro" id="IPR017853">
    <property type="entry name" value="GH"/>
</dbReference>
<dbReference type="Proteomes" id="UP000472260">
    <property type="component" value="Unassembled WGS sequence"/>
</dbReference>
<comment type="similarity">
    <text evidence="1 4">Belongs to the glycosyl hydrolase 1 family.</text>
</comment>
<evidence type="ECO:0000256" key="1">
    <source>
        <dbReference type="ARBA" id="ARBA00010838"/>
    </source>
</evidence>
<dbReference type="PANTHER" id="PTHR10353">
    <property type="entry name" value="GLYCOSYL HYDROLASE"/>
    <property type="match status" value="1"/>
</dbReference>
<evidence type="ECO:0000313" key="5">
    <source>
        <dbReference type="Ensembl" id="ENSSANP00000062478.1"/>
    </source>
</evidence>
<reference evidence="5" key="2">
    <citation type="submission" date="2025-09" db="UniProtKB">
        <authorList>
            <consortium name="Ensembl"/>
        </authorList>
    </citation>
    <scope>IDENTIFICATION</scope>
</reference>
<reference evidence="5" key="1">
    <citation type="submission" date="2025-08" db="UniProtKB">
        <authorList>
            <consortium name="Ensembl"/>
        </authorList>
    </citation>
    <scope>IDENTIFICATION</scope>
</reference>
<dbReference type="GO" id="GO:0005975">
    <property type="term" value="P:carbohydrate metabolic process"/>
    <property type="evidence" value="ECO:0007669"/>
    <property type="project" value="InterPro"/>
</dbReference>
<accession>A0A671PTK1</accession>
<dbReference type="AlphaFoldDB" id="A0A671PTK1"/>
<evidence type="ECO:0000256" key="2">
    <source>
        <dbReference type="ARBA" id="ARBA00022801"/>
    </source>
</evidence>
<dbReference type="SUPFAM" id="SSF51445">
    <property type="entry name" value="(Trans)glycosidases"/>
    <property type="match status" value="1"/>
</dbReference>